<accession>A0A060M2N5</accession>
<keyword evidence="7" id="KW-0547">Nucleotide-binding</keyword>
<dbReference type="Pfam" id="PF00512">
    <property type="entry name" value="HisKA"/>
    <property type="match status" value="1"/>
</dbReference>
<evidence type="ECO:0000256" key="3">
    <source>
        <dbReference type="ARBA" id="ARBA00012438"/>
    </source>
</evidence>
<evidence type="ECO:0000256" key="2">
    <source>
        <dbReference type="ARBA" id="ARBA00004370"/>
    </source>
</evidence>
<dbReference type="InterPro" id="IPR036890">
    <property type="entry name" value="HATPase_C_sf"/>
</dbReference>
<dbReference type="PROSITE" id="PS50109">
    <property type="entry name" value="HIS_KIN"/>
    <property type="match status" value="1"/>
</dbReference>
<dbReference type="GO" id="GO:0004721">
    <property type="term" value="F:phosphoprotein phosphatase activity"/>
    <property type="evidence" value="ECO:0007669"/>
    <property type="project" value="TreeGrafter"/>
</dbReference>
<dbReference type="InterPro" id="IPR005467">
    <property type="entry name" value="His_kinase_dom"/>
</dbReference>
<name>A0A060M2N5_9BACI</name>
<keyword evidence="8 14" id="KW-0418">Kinase</keyword>
<keyword evidence="12" id="KW-0472">Membrane</keyword>
<keyword evidence="5" id="KW-0808">Transferase</keyword>
<dbReference type="AlphaFoldDB" id="A0A060M2N5"/>
<dbReference type="FunFam" id="3.30.565.10:FF:000013">
    <property type="entry name" value="Two-component sensor histidine kinase"/>
    <property type="match status" value="1"/>
</dbReference>
<dbReference type="Gene3D" id="3.30.565.10">
    <property type="entry name" value="Histidine kinase-like ATPase, C-terminal domain"/>
    <property type="match status" value="1"/>
</dbReference>
<keyword evidence="15" id="KW-1185">Reference proteome</keyword>
<evidence type="ECO:0000256" key="8">
    <source>
        <dbReference type="ARBA" id="ARBA00022777"/>
    </source>
</evidence>
<dbReference type="STRING" id="1246626.BleG1_1771"/>
<dbReference type="KEGG" id="ble:BleG1_1771"/>
<comment type="catalytic activity">
    <reaction evidence="1">
        <text>ATP + protein L-histidine = ADP + protein N-phospho-L-histidine.</text>
        <dbReference type="EC" id="2.7.13.3"/>
    </reaction>
</comment>
<dbReference type="PANTHER" id="PTHR45453">
    <property type="entry name" value="PHOSPHATE REGULON SENSOR PROTEIN PHOR"/>
    <property type="match status" value="1"/>
</dbReference>
<evidence type="ECO:0000256" key="1">
    <source>
        <dbReference type="ARBA" id="ARBA00000085"/>
    </source>
</evidence>
<evidence type="ECO:0000256" key="11">
    <source>
        <dbReference type="ARBA" id="ARBA00023012"/>
    </source>
</evidence>
<dbReference type="InterPro" id="IPR003661">
    <property type="entry name" value="HisK_dim/P_dom"/>
</dbReference>
<evidence type="ECO:0000256" key="9">
    <source>
        <dbReference type="ARBA" id="ARBA00022840"/>
    </source>
</evidence>
<dbReference type="PRINTS" id="PR00344">
    <property type="entry name" value="BCTRLSENSOR"/>
</dbReference>
<dbReference type="eggNOG" id="COG2205">
    <property type="taxonomic scope" value="Bacteria"/>
</dbReference>
<dbReference type="FunFam" id="1.10.287.130:FF:000001">
    <property type="entry name" value="Two-component sensor histidine kinase"/>
    <property type="match status" value="1"/>
</dbReference>
<dbReference type="GO" id="GO:0005524">
    <property type="term" value="F:ATP binding"/>
    <property type="evidence" value="ECO:0007669"/>
    <property type="project" value="UniProtKB-KW"/>
</dbReference>
<protein>
    <recommendedName>
        <fullName evidence="3">histidine kinase</fullName>
        <ecNumber evidence="3">2.7.13.3</ecNumber>
    </recommendedName>
</protein>
<keyword evidence="10" id="KW-1133">Transmembrane helix</keyword>
<dbReference type="SMART" id="SM00388">
    <property type="entry name" value="HisKA"/>
    <property type="match status" value="1"/>
</dbReference>
<sequence>MTVFLSIFSIVLLCGCLIQMQTKRTFQKQLRSIKKQLTDIVNGQASGPVLIGTDHKQMADLLVSINKLNDQNREHARQFIRTEQSMKRMLSNISHDLKTPLTVISGYAEMLNAKIDMPSQERQRILSHIHEKTDEMTTLIDSFFDLAKLEAGDKHVPLGTINLTEICKQSILMFYELIETKGLDVQIDIPDSPIFALGNEEALHRVLANLVSNALRYGSDGNVIGLHIYADETIVTIAVYDQGVGIRESDQQSIFERMYTLEESRNKDFQGSGLGLTITKKLIEQMQGTISVTSIPHEKTSFICKLKRVHG</sequence>
<dbReference type="PATRIC" id="fig|1246626.3.peg.1764"/>
<dbReference type="PANTHER" id="PTHR45453:SF1">
    <property type="entry name" value="PHOSPHATE REGULON SENSOR PROTEIN PHOR"/>
    <property type="match status" value="1"/>
</dbReference>
<keyword evidence="6" id="KW-0812">Transmembrane</keyword>
<keyword evidence="9" id="KW-0067">ATP-binding</keyword>
<comment type="subcellular location">
    <subcellularLocation>
        <location evidence="2">Membrane</location>
    </subcellularLocation>
</comment>
<dbReference type="EC" id="2.7.13.3" evidence="3"/>
<dbReference type="Pfam" id="PF02518">
    <property type="entry name" value="HATPase_c"/>
    <property type="match status" value="1"/>
</dbReference>
<keyword evidence="4" id="KW-0597">Phosphoprotein</keyword>
<dbReference type="Proteomes" id="UP000027142">
    <property type="component" value="Chromosome"/>
</dbReference>
<dbReference type="OrthoDB" id="9792991at2"/>
<evidence type="ECO:0000256" key="12">
    <source>
        <dbReference type="ARBA" id="ARBA00023136"/>
    </source>
</evidence>
<dbReference type="SUPFAM" id="SSF55874">
    <property type="entry name" value="ATPase domain of HSP90 chaperone/DNA topoisomerase II/histidine kinase"/>
    <property type="match status" value="1"/>
</dbReference>
<evidence type="ECO:0000313" key="14">
    <source>
        <dbReference type="EMBL" id="AIC94349.1"/>
    </source>
</evidence>
<dbReference type="CDD" id="cd00082">
    <property type="entry name" value="HisKA"/>
    <property type="match status" value="1"/>
</dbReference>
<gene>
    <name evidence="14" type="ORF">BleG1_1771</name>
</gene>
<dbReference type="GO" id="GO:0016036">
    <property type="term" value="P:cellular response to phosphate starvation"/>
    <property type="evidence" value="ECO:0007669"/>
    <property type="project" value="TreeGrafter"/>
</dbReference>
<evidence type="ECO:0000313" key="15">
    <source>
        <dbReference type="Proteomes" id="UP000027142"/>
    </source>
</evidence>
<reference evidence="14 15" key="1">
    <citation type="journal article" date="2014" name="Gene">
        <title>A comparative genomic analysis of the alkalitolerant soil bacterium Bacillus lehensis G1.</title>
        <authorList>
            <person name="Noor Y.M."/>
            <person name="Samsulrizal N.H."/>
            <person name="Jema'on N.A."/>
            <person name="Low K.O."/>
            <person name="Ramli A.N."/>
            <person name="Alias N.I."/>
            <person name="Damis S.I."/>
            <person name="Fuzi S.F."/>
            <person name="Isa M.N."/>
            <person name="Murad A.M."/>
            <person name="Raih M.F."/>
            <person name="Bakar F.D."/>
            <person name="Najimudin N."/>
            <person name="Mahadi N.M."/>
            <person name="Illias R.M."/>
        </authorList>
    </citation>
    <scope>NUCLEOTIDE SEQUENCE [LARGE SCALE GENOMIC DNA]</scope>
    <source>
        <strain evidence="14 15">G1</strain>
    </source>
</reference>
<dbReference type="HOGENOM" id="CLU_000445_89_3_9"/>
<organism evidence="14 15">
    <name type="scientific">Shouchella lehensis G1</name>
    <dbReference type="NCBI Taxonomy" id="1246626"/>
    <lineage>
        <taxon>Bacteria</taxon>
        <taxon>Bacillati</taxon>
        <taxon>Bacillota</taxon>
        <taxon>Bacilli</taxon>
        <taxon>Bacillales</taxon>
        <taxon>Bacillaceae</taxon>
        <taxon>Shouchella</taxon>
    </lineage>
</organism>
<dbReference type="GO" id="GO:0005886">
    <property type="term" value="C:plasma membrane"/>
    <property type="evidence" value="ECO:0007669"/>
    <property type="project" value="TreeGrafter"/>
</dbReference>
<evidence type="ECO:0000256" key="6">
    <source>
        <dbReference type="ARBA" id="ARBA00022692"/>
    </source>
</evidence>
<evidence type="ECO:0000256" key="10">
    <source>
        <dbReference type="ARBA" id="ARBA00022989"/>
    </source>
</evidence>
<proteinExistence type="predicted"/>
<dbReference type="InterPro" id="IPR036097">
    <property type="entry name" value="HisK_dim/P_sf"/>
</dbReference>
<dbReference type="InterPro" id="IPR003594">
    <property type="entry name" value="HATPase_dom"/>
</dbReference>
<dbReference type="InterPro" id="IPR050351">
    <property type="entry name" value="BphY/WalK/GraS-like"/>
</dbReference>
<dbReference type="Gene3D" id="1.10.287.130">
    <property type="match status" value="1"/>
</dbReference>
<evidence type="ECO:0000256" key="5">
    <source>
        <dbReference type="ARBA" id="ARBA00022679"/>
    </source>
</evidence>
<dbReference type="SMART" id="SM00387">
    <property type="entry name" value="HATPase_c"/>
    <property type="match status" value="1"/>
</dbReference>
<dbReference type="EMBL" id="CP003923">
    <property type="protein sequence ID" value="AIC94349.1"/>
    <property type="molecule type" value="Genomic_DNA"/>
</dbReference>
<keyword evidence="11" id="KW-0902">Two-component regulatory system</keyword>
<dbReference type="InterPro" id="IPR004358">
    <property type="entry name" value="Sig_transdc_His_kin-like_C"/>
</dbReference>
<evidence type="ECO:0000256" key="7">
    <source>
        <dbReference type="ARBA" id="ARBA00022741"/>
    </source>
</evidence>
<dbReference type="SUPFAM" id="SSF47384">
    <property type="entry name" value="Homodimeric domain of signal transducing histidine kinase"/>
    <property type="match status" value="1"/>
</dbReference>
<evidence type="ECO:0000259" key="13">
    <source>
        <dbReference type="PROSITE" id="PS50109"/>
    </source>
</evidence>
<dbReference type="GO" id="GO:0000155">
    <property type="term" value="F:phosphorelay sensor kinase activity"/>
    <property type="evidence" value="ECO:0007669"/>
    <property type="project" value="InterPro"/>
</dbReference>
<evidence type="ECO:0000256" key="4">
    <source>
        <dbReference type="ARBA" id="ARBA00022553"/>
    </source>
</evidence>
<feature type="domain" description="Histidine kinase" evidence="13">
    <location>
        <begin position="92"/>
        <end position="310"/>
    </location>
</feature>